<dbReference type="AlphaFoldDB" id="A0A8D8PLH2"/>
<protein>
    <submittedName>
        <fullName evidence="1">Uncharacterized protein</fullName>
    </submittedName>
</protein>
<sequence>MEAVLVMMMIRNLLAKERNLKVRKIQKQRVRRRKRNLIVKRIQRQRVRQRRKRRVNRKIVPVKIQTKTRSPNQRLQRKEVEDQIVRRRLMRLTMKSMMNRLRVHHPHQMQDLVKDLVVAVMMMMTMIRLNMVPRLTSCVFFIIIISTNWVSIIWVFKSNMNALRNLFNTNFSNCKKKKSISNKIIVYVIL</sequence>
<proteinExistence type="predicted"/>
<dbReference type="EMBL" id="HBUF01000975">
    <property type="protein sequence ID" value="CAG6605830.1"/>
    <property type="molecule type" value="Transcribed_RNA"/>
</dbReference>
<name>A0A8D8PLH2_9HEMI</name>
<organism evidence="1">
    <name type="scientific">Cacopsylla melanoneura</name>
    <dbReference type="NCBI Taxonomy" id="428564"/>
    <lineage>
        <taxon>Eukaryota</taxon>
        <taxon>Metazoa</taxon>
        <taxon>Ecdysozoa</taxon>
        <taxon>Arthropoda</taxon>
        <taxon>Hexapoda</taxon>
        <taxon>Insecta</taxon>
        <taxon>Pterygota</taxon>
        <taxon>Neoptera</taxon>
        <taxon>Paraneoptera</taxon>
        <taxon>Hemiptera</taxon>
        <taxon>Sternorrhyncha</taxon>
        <taxon>Psylloidea</taxon>
        <taxon>Psyllidae</taxon>
        <taxon>Psyllinae</taxon>
        <taxon>Cacopsylla</taxon>
    </lineage>
</organism>
<accession>A0A8D8PLH2</accession>
<evidence type="ECO:0000313" key="1">
    <source>
        <dbReference type="EMBL" id="CAG6605830.1"/>
    </source>
</evidence>
<reference evidence="1" key="1">
    <citation type="submission" date="2021-05" db="EMBL/GenBank/DDBJ databases">
        <authorList>
            <person name="Alioto T."/>
            <person name="Alioto T."/>
            <person name="Gomez Garrido J."/>
        </authorList>
    </citation>
    <scope>NUCLEOTIDE SEQUENCE</scope>
</reference>